<dbReference type="Proteomes" id="UP001159405">
    <property type="component" value="Unassembled WGS sequence"/>
</dbReference>
<feature type="region of interest" description="Disordered" evidence="1">
    <location>
        <begin position="1"/>
        <end position="20"/>
    </location>
</feature>
<gene>
    <name evidence="2" type="ORF">PLOB_00003528</name>
</gene>
<organism evidence="2 3">
    <name type="scientific">Porites lobata</name>
    <dbReference type="NCBI Taxonomy" id="104759"/>
    <lineage>
        <taxon>Eukaryota</taxon>
        <taxon>Metazoa</taxon>
        <taxon>Cnidaria</taxon>
        <taxon>Anthozoa</taxon>
        <taxon>Hexacorallia</taxon>
        <taxon>Scleractinia</taxon>
        <taxon>Fungiina</taxon>
        <taxon>Poritidae</taxon>
        <taxon>Porites</taxon>
    </lineage>
</organism>
<protein>
    <submittedName>
        <fullName evidence="2">Uncharacterized protein</fullName>
    </submittedName>
</protein>
<evidence type="ECO:0000313" key="3">
    <source>
        <dbReference type="Proteomes" id="UP001159405"/>
    </source>
</evidence>
<keyword evidence="3" id="KW-1185">Reference proteome</keyword>
<comment type="caution">
    <text evidence="2">The sequence shown here is derived from an EMBL/GenBank/DDBJ whole genome shotgun (WGS) entry which is preliminary data.</text>
</comment>
<name>A0ABN8Q8Z6_9CNID</name>
<sequence>MEIQDSRGGKKQNSQNASEHDYLAGSGSYIKVQGTRNWNAQQTCKQIGKHLKTVKRYYFKLPLSTRHEAHPVGEAGTIGHSVHPKIASKIRELVGKNITSPDVVRKCLEQYVQKEMLGGNAAQQKPIKSNHRYYPSRQDLRSHIARAISASKYCGDDQESLKGKVDQWCCESPTSKFYIRTRDDNTDGNESKFMFVHQEEWQQRLLLWYGSKLVLRDTSYKTTKYAIPLFFRC</sequence>
<dbReference type="EMBL" id="CALNXK010000113">
    <property type="protein sequence ID" value="CAH3159190.1"/>
    <property type="molecule type" value="Genomic_DNA"/>
</dbReference>
<reference evidence="2 3" key="1">
    <citation type="submission" date="2022-05" db="EMBL/GenBank/DDBJ databases">
        <authorList>
            <consortium name="Genoscope - CEA"/>
            <person name="William W."/>
        </authorList>
    </citation>
    <scope>NUCLEOTIDE SEQUENCE [LARGE SCALE GENOMIC DNA]</scope>
</reference>
<proteinExistence type="predicted"/>
<evidence type="ECO:0000256" key="1">
    <source>
        <dbReference type="SAM" id="MobiDB-lite"/>
    </source>
</evidence>
<accession>A0ABN8Q8Z6</accession>
<dbReference type="PANTHER" id="PTHR47456">
    <property type="entry name" value="PHD-TYPE DOMAIN-CONTAINING PROTEIN"/>
    <property type="match status" value="1"/>
</dbReference>
<dbReference type="PANTHER" id="PTHR47456:SF4">
    <property type="entry name" value="SWIM-TYPE DOMAIN-CONTAINING PROTEIN"/>
    <property type="match status" value="1"/>
</dbReference>
<dbReference type="InterPro" id="IPR029309">
    <property type="entry name" value="CaRF"/>
</dbReference>
<evidence type="ECO:0000313" key="2">
    <source>
        <dbReference type="EMBL" id="CAH3159190.1"/>
    </source>
</evidence>
<dbReference type="Pfam" id="PF15299">
    <property type="entry name" value="ALS2CR8"/>
    <property type="match status" value="1"/>
</dbReference>